<gene>
    <name evidence="1" type="ORF">LTR36_008332</name>
</gene>
<sequence length="193" mass="21941">MLSNGPASSAPPPELRNNIYEHLFGYGGCEYYNPVLSFWGLQHCRCLDLALLRMCRQAREETFKLFYNNHSFRFTLRRSNKTAIVGWLDSIGVEGTAGMRRFHLKSYDAISNRNVHPFPAYHSWCHAGAINVELHETGTAGWITCENCNHCEQDDRSMQERVNVVLESLSLAGQKPLLTKESLLEVFEAAGWS</sequence>
<protein>
    <submittedName>
        <fullName evidence="1">Uncharacterized protein</fullName>
    </submittedName>
</protein>
<dbReference type="EMBL" id="JAVFHQ010000057">
    <property type="protein sequence ID" value="KAK4541107.1"/>
    <property type="molecule type" value="Genomic_DNA"/>
</dbReference>
<dbReference type="Proteomes" id="UP001324427">
    <property type="component" value="Unassembled WGS sequence"/>
</dbReference>
<evidence type="ECO:0000313" key="1">
    <source>
        <dbReference type="EMBL" id="KAK4541107.1"/>
    </source>
</evidence>
<reference evidence="1 2" key="1">
    <citation type="submission" date="2021-11" db="EMBL/GenBank/DDBJ databases">
        <title>Black yeast isolated from Biological Soil Crust.</title>
        <authorList>
            <person name="Kurbessoian T."/>
        </authorList>
    </citation>
    <scope>NUCLEOTIDE SEQUENCE [LARGE SCALE GENOMIC DNA]</scope>
    <source>
        <strain evidence="1 2">CCFEE 5522</strain>
    </source>
</reference>
<name>A0AAV9J8N0_9PEZI</name>
<keyword evidence="2" id="KW-1185">Reference proteome</keyword>
<evidence type="ECO:0000313" key="2">
    <source>
        <dbReference type="Proteomes" id="UP001324427"/>
    </source>
</evidence>
<accession>A0AAV9J8N0</accession>
<organism evidence="1 2">
    <name type="scientific">Oleoguttula mirabilis</name>
    <dbReference type="NCBI Taxonomy" id="1507867"/>
    <lineage>
        <taxon>Eukaryota</taxon>
        <taxon>Fungi</taxon>
        <taxon>Dikarya</taxon>
        <taxon>Ascomycota</taxon>
        <taxon>Pezizomycotina</taxon>
        <taxon>Dothideomycetes</taxon>
        <taxon>Dothideomycetidae</taxon>
        <taxon>Mycosphaerellales</taxon>
        <taxon>Teratosphaeriaceae</taxon>
        <taxon>Oleoguttula</taxon>
    </lineage>
</organism>
<comment type="caution">
    <text evidence="1">The sequence shown here is derived from an EMBL/GenBank/DDBJ whole genome shotgun (WGS) entry which is preliminary data.</text>
</comment>
<proteinExistence type="predicted"/>
<dbReference type="AlphaFoldDB" id="A0AAV9J8N0"/>